<dbReference type="InterPro" id="IPR036249">
    <property type="entry name" value="Thioredoxin-like_sf"/>
</dbReference>
<dbReference type="GO" id="GO:0016034">
    <property type="term" value="F:maleylacetoacetate isomerase activity"/>
    <property type="evidence" value="ECO:0007669"/>
    <property type="project" value="TreeGrafter"/>
</dbReference>
<sequence>MMILRSAPASPFARKVRMALIILGLEKQVDIQGADTQAEGDSIRVQNPLGKIPTLVTEDGESWYDSRVIVEYLDAHAGGGKIIPKDSKTRLEALRMMALADGGSDASLLMIYEGRYRQPDKHEPKWVALQQGKVDRVLTALESNPPAITNPPHVGQLAVASLLGYQDFRFDGKWRAKYPKLVAWLDSFAAKVPAFEATKAPPQ</sequence>
<feature type="domain" description="GST N-terminal" evidence="1">
    <location>
        <begin position="1"/>
        <end position="81"/>
    </location>
</feature>
<dbReference type="Proteomes" id="UP000236884">
    <property type="component" value="Chromosome"/>
</dbReference>
<evidence type="ECO:0000259" key="1">
    <source>
        <dbReference type="PROSITE" id="PS50404"/>
    </source>
</evidence>
<dbReference type="GO" id="GO:0004364">
    <property type="term" value="F:glutathione transferase activity"/>
    <property type="evidence" value="ECO:0007669"/>
    <property type="project" value="TreeGrafter"/>
</dbReference>
<dbReference type="GO" id="GO:0006559">
    <property type="term" value="P:L-phenylalanine catabolic process"/>
    <property type="evidence" value="ECO:0007669"/>
    <property type="project" value="TreeGrafter"/>
</dbReference>
<dbReference type="Gene3D" id="1.20.1050.10">
    <property type="match status" value="1"/>
</dbReference>
<dbReference type="Gene3D" id="3.40.30.10">
    <property type="entry name" value="Glutaredoxin"/>
    <property type="match status" value="1"/>
</dbReference>
<proteinExistence type="predicted"/>
<dbReference type="CDD" id="cd03049">
    <property type="entry name" value="GST_N_3"/>
    <property type="match status" value="1"/>
</dbReference>
<protein>
    <submittedName>
        <fullName evidence="2">Putative GST-like protein YibF</fullName>
    </submittedName>
</protein>
<dbReference type="Pfam" id="PF13409">
    <property type="entry name" value="GST_N_2"/>
    <property type="match status" value="1"/>
</dbReference>
<dbReference type="SUPFAM" id="SSF47616">
    <property type="entry name" value="GST C-terminal domain-like"/>
    <property type="match status" value="1"/>
</dbReference>
<dbReference type="GO" id="GO:0006749">
    <property type="term" value="P:glutathione metabolic process"/>
    <property type="evidence" value="ECO:0007669"/>
    <property type="project" value="TreeGrafter"/>
</dbReference>
<dbReference type="OrthoDB" id="9795329at2"/>
<dbReference type="InterPro" id="IPR004045">
    <property type="entry name" value="Glutathione_S-Trfase_N"/>
</dbReference>
<dbReference type="EMBL" id="AP014946">
    <property type="protein sequence ID" value="BAT59243.1"/>
    <property type="molecule type" value="Genomic_DNA"/>
</dbReference>
<reference evidence="2 3" key="1">
    <citation type="submission" date="2015-08" db="EMBL/GenBank/DDBJ databases">
        <title>Investigation of the bacterial diversity of lava forest soil.</title>
        <authorList>
            <person name="Lee J.S."/>
        </authorList>
    </citation>
    <scope>NUCLEOTIDE SEQUENCE [LARGE SCALE GENOMIC DNA]</scope>
    <source>
        <strain evidence="2 3">GJW-30</strain>
    </source>
</reference>
<dbReference type="InterPro" id="IPR036282">
    <property type="entry name" value="Glutathione-S-Trfase_C_sf"/>
</dbReference>
<dbReference type="KEGG" id="vgo:GJW-30_1_01774"/>
<dbReference type="PANTHER" id="PTHR42673">
    <property type="entry name" value="MALEYLACETOACETATE ISOMERASE"/>
    <property type="match status" value="1"/>
</dbReference>
<dbReference type="SUPFAM" id="SSF52833">
    <property type="entry name" value="Thioredoxin-like"/>
    <property type="match status" value="1"/>
</dbReference>
<dbReference type="RefSeq" id="WP_096354363.1">
    <property type="nucleotide sequence ID" value="NZ_JAASRT010000002.1"/>
</dbReference>
<dbReference type="PROSITE" id="PS50404">
    <property type="entry name" value="GST_NTER"/>
    <property type="match status" value="1"/>
</dbReference>
<evidence type="ECO:0000313" key="2">
    <source>
        <dbReference type="EMBL" id="BAT59243.1"/>
    </source>
</evidence>
<dbReference type="CDD" id="cd03205">
    <property type="entry name" value="GST_C_6"/>
    <property type="match status" value="1"/>
</dbReference>
<accession>A0A0S3PTJ6</accession>
<evidence type="ECO:0000313" key="3">
    <source>
        <dbReference type="Proteomes" id="UP000236884"/>
    </source>
</evidence>
<dbReference type="Pfam" id="PF13410">
    <property type="entry name" value="GST_C_2"/>
    <property type="match status" value="1"/>
</dbReference>
<name>A0A0S3PTJ6_9BRAD</name>
<dbReference type="PANTHER" id="PTHR42673:SF4">
    <property type="entry name" value="MALEYLACETOACETATE ISOMERASE"/>
    <property type="match status" value="1"/>
</dbReference>
<gene>
    <name evidence="2" type="primary">yibF_1</name>
    <name evidence="2" type="ORF">GJW-30_1_01774</name>
</gene>
<keyword evidence="3" id="KW-1185">Reference proteome</keyword>
<organism evidence="2 3">
    <name type="scientific">Variibacter gotjawalensis</name>
    <dbReference type="NCBI Taxonomy" id="1333996"/>
    <lineage>
        <taxon>Bacteria</taxon>
        <taxon>Pseudomonadati</taxon>
        <taxon>Pseudomonadota</taxon>
        <taxon>Alphaproteobacteria</taxon>
        <taxon>Hyphomicrobiales</taxon>
        <taxon>Nitrobacteraceae</taxon>
        <taxon>Variibacter</taxon>
    </lineage>
</organism>
<dbReference type="AlphaFoldDB" id="A0A0S3PTJ6"/>